<organism evidence="4 5">
    <name type="scientific">Coemansia guatemalensis</name>
    <dbReference type="NCBI Taxonomy" id="2761395"/>
    <lineage>
        <taxon>Eukaryota</taxon>
        <taxon>Fungi</taxon>
        <taxon>Fungi incertae sedis</taxon>
        <taxon>Zoopagomycota</taxon>
        <taxon>Kickxellomycotina</taxon>
        <taxon>Kickxellomycetes</taxon>
        <taxon>Kickxellales</taxon>
        <taxon>Kickxellaceae</taxon>
        <taxon>Coemansia</taxon>
    </lineage>
</organism>
<gene>
    <name evidence="4" type="ORF">H4R20_002707</name>
</gene>
<evidence type="ECO:0000259" key="3">
    <source>
        <dbReference type="Pfam" id="PF11640"/>
    </source>
</evidence>
<protein>
    <recommendedName>
        <fullName evidence="3">Telomere-length maintenance and DNA damage repair domain-containing protein</fullName>
    </recommendedName>
</protein>
<proteinExistence type="predicted"/>
<dbReference type="EMBL" id="JANBUO010000468">
    <property type="protein sequence ID" value="KAJ2803904.1"/>
    <property type="molecule type" value="Genomic_DNA"/>
</dbReference>
<evidence type="ECO:0000313" key="5">
    <source>
        <dbReference type="Proteomes" id="UP001140094"/>
    </source>
</evidence>
<feature type="non-terminal residue" evidence="4">
    <location>
        <position position="1844"/>
    </location>
</feature>
<sequence length="1844" mass="201084">MTGTRRRVGVVPSTELAENETNTYATALSGGAVAPQMRLIESTKATDRARGVQELADILREDARGKDTLAPSIRSSEWESVLSWTAGILIKESQSFANKHSEEWPHMSAAADRLRNRIQTQYSGYIRHIWVAAMPHLSTKLARFLIKHITDSLATDPCVAYVFGLDYAKVLRAWAVQEQHVYNCKDGRAKAIVDLCISTLSRFNGVPESQNSTDSLPSQTIQPGDAELATTLHALVAAGTPARLAGMSEAVMEFCTEYCRFYIRENACTSMILDTANIVLLALADAQLSKNPERLKSMLSSSLQLWSTRTAILKRVVLYNIRILSRLVALLVTESGDPEARALLELAHKTLTSGAWDKHKFMTLPRDLLRIWPLLHTPSKSRSLIVPLQLFAPLHTIISPDQAAFFDTVAYLAMYLTCLSPGIKDDSRKHRRKRARTAPTSLSRLLTEMGSGDSPVKSRGAAQLIWYISAVYPKQLGDERCAELLQDVLSMIQSNDLSQRGDLAEWMLGILRLLSPWDIVNVPGNPSILSEDIWQHAIAGVEAGLAGAAGLAFDMLHKQQRPSYQVHRQCRQAADALVARAGPHDADSVRLLLFLSQYVRSAKLTATDESLAQLLSKSIMQLCEDTAKQRWPLSLFSAVISQVLGLSDPASSISDQMASGLVLDPDWNTELRFTQVLETLALHTDNTAACYQLLQHYLHPQKDLDCGGGSLHSPKAAAVVSNVFPAQWHLICGRLLRFVEQVTSFEIGQLLGTAVPYIAHTIWRICGHLSAVSHELDDVERSSMPDVATQVTDEFSERFLAFATESKSPELVWQTMIFISPWTEGYARVAALERPIEVLLDAMFSSGDAQLLCDMAMGDSGSRLAANPMGSINAGSSKESQIAATTSRLSIGQSAEDRVTLEHKRLLEARMLSTTAGMVQAPCGGVVSVLSGLAANKSDLSSTLLSRIGDIVDQIDGPQLLVASELIMRCLMLDRSLAPVGQVLSKLKERMLAFLDNESYTGHMPTLFAVLRVMQELVFASKDISCLASDEDLPRFVAWLDVDCRQGRIDACIEIEFVRALVVPWSLHKGDAYAEALSVLDKSPIDMLLSRAQTARSPVTRVVAEEQLSRHGLTLPFVHENGAVMYPDAPEIDVAEDLVLMTRDFGLALLVCNSDSMVPGALSILLKQITAQSGCPHRVVRLCHRLLDSIARITGFPSVEEAIGSCASDILSIDPELVDTIRQMVESHATPETVLLMRAHAALEWMLRREFGRSMQLLPGAEDVDKGEWVYWLLAQLMAMSVYDSALYAQVSTDVLGPHFANGQLQQIVRGQALRIILQLLMLHRPERCQGDGTGQILAAVQASKADVAFAISIAYENAIRQQPALHQRVVPRWGRRHGSQLLHKVVARVADENKVELHGELLTEPHVVWLVLHLESQLQTAWSDDRREHVAWALCQLVALVSRETLEGPLLQSVLRRVLADNWLRGHARTGPQFCLALGVVLDIVSGEEPTKQIGEIAAGLASRLAKAQGEMGAAAISECVNTFASLLTAVSTVPSGQLPVDWDKLFVGSSLEELYRWEQLSAVVLTREAVHRSEDRLALAHIAERAAQSLGDSSCTSTSAEMVAAAVERVMHLALVQDDSGGDVLDAGAMDDNAAEVDLASNVVTTLAQVRQTAVQHMRGTGDGAGMQERTLLLRAVSLLESVAADASRDATDDAEQRTRESSLVWHIARVIVSSHSLQARAAAVDAAGAAASVDAEWLSAEWLDARQRRMLRNAATVPTVALNSSERPGWLVAGRAPALDGAFLGVVCATGRTAESAVSELVCGLACGAGPRFQAGLGLLWEDAQTAVQMLPQVVHGALEQ</sequence>
<comment type="caution">
    <text evidence="4">The sequence shown here is derived from an EMBL/GenBank/DDBJ whole genome shotgun (WGS) entry which is preliminary data.</text>
</comment>
<dbReference type="OrthoDB" id="381190at2759"/>
<feature type="domain" description="Telomere-length maintenance and DNA damage repair" evidence="3">
    <location>
        <begin position="38"/>
        <end position="181"/>
    </location>
</feature>
<evidence type="ECO:0000256" key="1">
    <source>
        <dbReference type="ARBA" id="ARBA00011370"/>
    </source>
</evidence>
<dbReference type="InterPro" id="IPR016024">
    <property type="entry name" value="ARM-type_fold"/>
</dbReference>
<dbReference type="SUPFAM" id="SSF48371">
    <property type="entry name" value="ARM repeat"/>
    <property type="match status" value="1"/>
</dbReference>
<comment type="function">
    <text evidence="2">Serine/threonine protein kinase which activates checkpoint signaling upon genotoxic stresses such as ionizing radiation (IR), ultraviolet light (UV), or DNA replication stalling, thereby acting as a DNA damage sensor. Recognizes the substrate consensus sequence [ST]-Q. Phosphorylates histone H2A to form H2AS128ph (gamma-H2A) at sites of DNA damage, involved in the regulation of DNA damage response mechanism. Required for the control of telomere length and genome stability.</text>
</comment>
<dbReference type="Proteomes" id="UP001140094">
    <property type="component" value="Unassembled WGS sequence"/>
</dbReference>
<dbReference type="Pfam" id="PF11640">
    <property type="entry name" value="TAN"/>
    <property type="match status" value="1"/>
</dbReference>
<dbReference type="GO" id="GO:0004674">
    <property type="term" value="F:protein serine/threonine kinase activity"/>
    <property type="evidence" value="ECO:0007669"/>
    <property type="project" value="InterPro"/>
</dbReference>
<evidence type="ECO:0000313" key="4">
    <source>
        <dbReference type="EMBL" id="KAJ2803904.1"/>
    </source>
</evidence>
<name>A0A9W8HX20_9FUNG</name>
<dbReference type="InterPro" id="IPR021668">
    <property type="entry name" value="TAN"/>
</dbReference>
<keyword evidence="5" id="KW-1185">Reference proteome</keyword>
<accession>A0A9W8HX20</accession>
<evidence type="ECO:0000256" key="2">
    <source>
        <dbReference type="ARBA" id="ARBA00025079"/>
    </source>
</evidence>
<comment type="subunit">
    <text evidence="1">Associates with DNA double-strand breaks.</text>
</comment>
<reference evidence="4" key="1">
    <citation type="submission" date="2022-07" db="EMBL/GenBank/DDBJ databases">
        <title>Phylogenomic reconstructions and comparative analyses of Kickxellomycotina fungi.</title>
        <authorList>
            <person name="Reynolds N.K."/>
            <person name="Stajich J.E."/>
            <person name="Barry K."/>
            <person name="Grigoriev I.V."/>
            <person name="Crous P."/>
            <person name="Smith M.E."/>
        </authorList>
    </citation>
    <scope>NUCLEOTIDE SEQUENCE</scope>
    <source>
        <strain evidence="4">NRRL 1565</strain>
    </source>
</reference>